<dbReference type="SUPFAM" id="SSF55874">
    <property type="entry name" value="ATPase domain of HSP90 chaperone/DNA topoisomerase II/histidine kinase"/>
    <property type="match status" value="1"/>
</dbReference>
<evidence type="ECO:0000256" key="5">
    <source>
        <dbReference type="ARBA" id="ARBA00012438"/>
    </source>
</evidence>
<dbReference type="EMBL" id="JBHRWW010000001">
    <property type="protein sequence ID" value="MFC3687055.1"/>
    <property type="molecule type" value="Genomic_DNA"/>
</dbReference>
<dbReference type="PROSITE" id="PS50109">
    <property type="entry name" value="HIS_KIN"/>
    <property type="match status" value="1"/>
</dbReference>
<dbReference type="SMART" id="SM00388">
    <property type="entry name" value="HisKA"/>
    <property type="match status" value="1"/>
</dbReference>
<evidence type="ECO:0000256" key="8">
    <source>
        <dbReference type="ARBA" id="ARBA00022679"/>
    </source>
</evidence>
<evidence type="ECO:0000256" key="1">
    <source>
        <dbReference type="ARBA" id="ARBA00000085"/>
    </source>
</evidence>
<dbReference type="CDD" id="cd00075">
    <property type="entry name" value="HATPase"/>
    <property type="match status" value="1"/>
</dbReference>
<evidence type="ECO:0000256" key="22">
    <source>
        <dbReference type="ARBA" id="ARBA00041776"/>
    </source>
</evidence>
<evidence type="ECO:0000259" key="24">
    <source>
        <dbReference type="PROSITE" id="PS50109"/>
    </source>
</evidence>
<evidence type="ECO:0000256" key="20">
    <source>
        <dbReference type="ARBA" id="ARBA00023211"/>
    </source>
</evidence>
<keyword evidence="14" id="KW-0460">Magnesium</keyword>
<dbReference type="Pfam" id="PF00512">
    <property type="entry name" value="HisKA"/>
    <property type="match status" value="1"/>
</dbReference>
<comment type="catalytic activity">
    <reaction evidence="1">
        <text>ATP + protein L-histidine = ADP + protein N-phospho-L-histidine.</text>
        <dbReference type="EC" id="2.7.13.3"/>
    </reaction>
</comment>
<dbReference type="InterPro" id="IPR004358">
    <property type="entry name" value="Sig_transdc_His_kin-like_C"/>
</dbReference>
<dbReference type="CDD" id="cd00082">
    <property type="entry name" value="HisKA"/>
    <property type="match status" value="1"/>
</dbReference>
<sequence>MTALDRPFDLRPLDPVRSIKMKLGLVVFASLAVGLLVATVSLQLVGTGTWWALAAAMTAALVLTQVLAHGMTSPLRQMTAAAAAMAAGRPAPPVATSSRDEVGRLARAFTGMAAELAAADAQRRALLADVAHELRTPVAALRAELENLVDGVRPADGPALAQTLAQAERLGALVEDLLDLARAEGTDGLVDPALVDVGALADDVARQVAAAHGVPPVVVLVAPDLAVWADEARLRQVLTNLLDNAVRHGSRDGRVAVVGQPAEDGGVVLEVQDDGPGIPAGERDAVFERFRSGTTPGAATSTGGTGLGLAIARWAVQLHGGRIGVVPSGPGCTVRVELPARPRRAGA</sequence>
<evidence type="ECO:0000256" key="19">
    <source>
        <dbReference type="ARBA" id="ARBA00023026"/>
    </source>
</evidence>
<dbReference type="InterPro" id="IPR003660">
    <property type="entry name" value="HAMP_dom"/>
</dbReference>
<protein>
    <recommendedName>
        <fullName evidence="21">Signal transduction histidine-protein kinase/phosphatase MprB</fullName>
        <ecNumber evidence="5">2.7.13.3</ecNumber>
    </recommendedName>
    <alternativeName>
        <fullName evidence="22">Mycobacterial persistence regulator B</fullName>
    </alternativeName>
</protein>
<proteinExistence type="predicted"/>
<dbReference type="Gene3D" id="3.30.565.10">
    <property type="entry name" value="Histidine kinase-like ATPase, C-terminal domain"/>
    <property type="match status" value="1"/>
</dbReference>
<evidence type="ECO:0000256" key="16">
    <source>
        <dbReference type="ARBA" id="ARBA00022989"/>
    </source>
</evidence>
<evidence type="ECO:0000256" key="4">
    <source>
        <dbReference type="ARBA" id="ARBA00004651"/>
    </source>
</evidence>
<keyword evidence="9 23" id="KW-0812">Transmembrane</keyword>
<dbReference type="InterPro" id="IPR036890">
    <property type="entry name" value="HATPase_C_sf"/>
</dbReference>
<dbReference type="SMART" id="SM00304">
    <property type="entry name" value="HAMP"/>
    <property type="match status" value="1"/>
</dbReference>
<dbReference type="InterPro" id="IPR005467">
    <property type="entry name" value="His_kinase_dom"/>
</dbReference>
<gene>
    <name evidence="26" type="ORF">ACFOLH_01725</name>
</gene>
<dbReference type="Proteomes" id="UP001595685">
    <property type="component" value="Unassembled WGS sequence"/>
</dbReference>
<evidence type="ECO:0000256" key="2">
    <source>
        <dbReference type="ARBA" id="ARBA00001936"/>
    </source>
</evidence>
<keyword evidence="18" id="KW-0346">Stress response</keyword>
<keyword evidence="6" id="KW-1003">Cell membrane</keyword>
<keyword evidence="10" id="KW-0547">Nucleotide-binding</keyword>
<evidence type="ECO:0000259" key="25">
    <source>
        <dbReference type="PROSITE" id="PS50885"/>
    </source>
</evidence>
<name>A0ABV7WC49_9MICO</name>
<accession>A0ABV7WC49</accession>
<evidence type="ECO:0000256" key="7">
    <source>
        <dbReference type="ARBA" id="ARBA00022553"/>
    </source>
</evidence>
<keyword evidence="15" id="KW-0904">Protein phosphatase</keyword>
<dbReference type="InterPro" id="IPR003594">
    <property type="entry name" value="HATPase_dom"/>
</dbReference>
<organism evidence="26 27">
    <name type="scientific">Aquipuribacter hungaricus</name>
    <dbReference type="NCBI Taxonomy" id="545624"/>
    <lineage>
        <taxon>Bacteria</taxon>
        <taxon>Bacillati</taxon>
        <taxon>Actinomycetota</taxon>
        <taxon>Actinomycetes</taxon>
        <taxon>Micrococcales</taxon>
        <taxon>Intrasporangiaceae</taxon>
        <taxon>Aquipuribacter</taxon>
    </lineage>
</organism>
<evidence type="ECO:0000313" key="26">
    <source>
        <dbReference type="EMBL" id="MFC3687055.1"/>
    </source>
</evidence>
<feature type="transmembrane region" description="Helical" evidence="23">
    <location>
        <begin position="50"/>
        <end position="68"/>
    </location>
</feature>
<dbReference type="GO" id="GO:0016301">
    <property type="term" value="F:kinase activity"/>
    <property type="evidence" value="ECO:0007669"/>
    <property type="project" value="UniProtKB-KW"/>
</dbReference>
<keyword evidence="20" id="KW-0464">Manganese</keyword>
<keyword evidence="7" id="KW-0597">Phosphoprotein</keyword>
<dbReference type="PANTHER" id="PTHR44936:SF9">
    <property type="entry name" value="SENSOR PROTEIN CREC"/>
    <property type="match status" value="1"/>
</dbReference>
<feature type="domain" description="Histidine kinase" evidence="24">
    <location>
        <begin position="129"/>
        <end position="342"/>
    </location>
</feature>
<dbReference type="PRINTS" id="PR00344">
    <property type="entry name" value="BCTRLSENSOR"/>
</dbReference>
<comment type="caution">
    <text evidence="26">The sequence shown here is derived from an EMBL/GenBank/DDBJ whole genome shotgun (WGS) entry which is preliminary data.</text>
</comment>
<evidence type="ECO:0000256" key="23">
    <source>
        <dbReference type="SAM" id="Phobius"/>
    </source>
</evidence>
<dbReference type="RefSeq" id="WP_376983560.1">
    <property type="nucleotide sequence ID" value="NZ_JBHRWW010000001.1"/>
</dbReference>
<evidence type="ECO:0000256" key="3">
    <source>
        <dbReference type="ARBA" id="ARBA00001946"/>
    </source>
</evidence>
<keyword evidence="11 26" id="KW-0418">Kinase</keyword>
<evidence type="ECO:0000256" key="17">
    <source>
        <dbReference type="ARBA" id="ARBA00023012"/>
    </source>
</evidence>
<keyword evidence="12" id="KW-0378">Hydrolase</keyword>
<evidence type="ECO:0000256" key="14">
    <source>
        <dbReference type="ARBA" id="ARBA00022842"/>
    </source>
</evidence>
<dbReference type="Gene3D" id="1.10.8.500">
    <property type="entry name" value="HAMP domain in histidine kinase"/>
    <property type="match status" value="1"/>
</dbReference>
<dbReference type="InterPro" id="IPR050980">
    <property type="entry name" value="2C_sensor_his_kinase"/>
</dbReference>
<evidence type="ECO:0000256" key="15">
    <source>
        <dbReference type="ARBA" id="ARBA00022912"/>
    </source>
</evidence>
<keyword evidence="16 23" id="KW-1133">Transmembrane helix</keyword>
<dbReference type="SUPFAM" id="SSF158472">
    <property type="entry name" value="HAMP domain-like"/>
    <property type="match status" value="1"/>
</dbReference>
<evidence type="ECO:0000256" key="6">
    <source>
        <dbReference type="ARBA" id="ARBA00022475"/>
    </source>
</evidence>
<dbReference type="InterPro" id="IPR003661">
    <property type="entry name" value="HisK_dim/P_dom"/>
</dbReference>
<keyword evidence="19" id="KW-0843">Virulence</keyword>
<dbReference type="PANTHER" id="PTHR44936">
    <property type="entry name" value="SENSOR PROTEIN CREC"/>
    <property type="match status" value="1"/>
</dbReference>
<comment type="cofactor">
    <cofactor evidence="2">
        <name>Mn(2+)</name>
        <dbReference type="ChEBI" id="CHEBI:29035"/>
    </cofactor>
</comment>
<dbReference type="Pfam" id="PF00672">
    <property type="entry name" value="HAMP"/>
    <property type="match status" value="1"/>
</dbReference>
<keyword evidence="17" id="KW-0902">Two-component regulatory system</keyword>
<evidence type="ECO:0000256" key="21">
    <source>
        <dbReference type="ARBA" id="ARBA00040454"/>
    </source>
</evidence>
<dbReference type="SMART" id="SM00387">
    <property type="entry name" value="HATPase_c"/>
    <property type="match status" value="1"/>
</dbReference>
<dbReference type="SUPFAM" id="SSF47384">
    <property type="entry name" value="Homodimeric domain of signal transducing histidine kinase"/>
    <property type="match status" value="1"/>
</dbReference>
<dbReference type="EC" id="2.7.13.3" evidence="5"/>
<evidence type="ECO:0000256" key="12">
    <source>
        <dbReference type="ARBA" id="ARBA00022801"/>
    </source>
</evidence>
<keyword evidence="8" id="KW-0808">Transferase</keyword>
<dbReference type="Gene3D" id="1.10.287.130">
    <property type="match status" value="1"/>
</dbReference>
<keyword evidence="13" id="KW-0067">ATP-binding</keyword>
<feature type="domain" description="HAMP" evidence="25">
    <location>
        <begin position="69"/>
        <end position="121"/>
    </location>
</feature>
<dbReference type="Pfam" id="PF02518">
    <property type="entry name" value="HATPase_c"/>
    <property type="match status" value="1"/>
</dbReference>
<feature type="transmembrane region" description="Helical" evidence="23">
    <location>
        <begin position="21"/>
        <end position="44"/>
    </location>
</feature>
<dbReference type="InterPro" id="IPR036097">
    <property type="entry name" value="HisK_dim/P_sf"/>
</dbReference>
<keyword evidence="23" id="KW-0472">Membrane</keyword>
<evidence type="ECO:0000256" key="9">
    <source>
        <dbReference type="ARBA" id="ARBA00022692"/>
    </source>
</evidence>
<evidence type="ECO:0000256" key="11">
    <source>
        <dbReference type="ARBA" id="ARBA00022777"/>
    </source>
</evidence>
<comment type="cofactor">
    <cofactor evidence="3">
        <name>Mg(2+)</name>
        <dbReference type="ChEBI" id="CHEBI:18420"/>
    </cofactor>
</comment>
<evidence type="ECO:0000313" key="27">
    <source>
        <dbReference type="Proteomes" id="UP001595685"/>
    </source>
</evidence>
<evidence type="ECO:0000256" key="13">
    <source>
        <dbReference type="ARBA" id="ARBA00022840"/>
    </source>
</evidence>
<keyword evidence="27" id="KW-1185">Reference proteome</keyword>
<comment type="subcellular location">
    <subcellularLocation>
        <location evidence="4">Cell membrane</location>
        <topology evidence="4">Multi-pass membrane protein</topology>
    </subcellularLocation>
</comment>
<evidence type="ECO:0000256" key="18">
    <source>
        <dbReference type="ARBA" id="ARBA00023016"/>
    </source>
</evidence>
<reference evidence="27" key="1">
    <citation type="journal article" date="2019" name="Int. J. Syst. Evol. Microbiol.">
        <title>The Global Catalogue of Microorganisms (GCM) 10K type strain sequencing project: providing services to taxonomists for standard genome sequencing and annotation.</title>
        <authorList>
            <consortium name="The Broad Institute Genomics Platform"/>
            <consortium name="The Broad Institute Genome Sequencing Center for Infectious Disease"/>
            <person name="Wu L."/>
            <person name="Ma J."/>
        </authorList>
    </citation>
    <scope>NUCLEOTIDE SEQUENCE [LARGE SCALE GENOMIC DNA]</scope>
    <source>
        <strain evidence="27">NCAIM B.02333</strain>
    </source>
</reference>
<dbReference type="PROSITE" id="PS50885">
    <property type="entry name" value="HAMP"/>
    <property type="match status" value="1"/>
</dbReference>
<evidence type="ECO:0000256" key="10">
    <source>
        <dbReference type="ARBA" id="ARBA00022741"/>
    </source>
</evidence>